<proteinExistence type="predicted"/>
<dbReference type="Proteomes" id="UP001632038">
    <property type="component" value="Unassembled WGS sequence"/>
</dbReference>
<dbReference type="AlphaFoldDB" id="A0ABD3BET4"/>
<dbReference type="EMBL" id="JAVIJP010000099">
    <property type="protein sequence ID" value="KAL3615779.1"/>
    <property type="molecule type" value="Genomic_DNA"/>
</dbReference>
<reference evidence="2" key="1">
    <citation type="journal article" date="2024" name="IScience">
        <title>Strigolactones Initiate the Formation of Haustorium-like Structures in Castilleja.</title>
        <authorList>
            <person name="Buerger M."/>
            <person name="Peterson D."/>
            <person name="Chory J."/>
        </authorList>
    </citation>
    <scope>NUCLEOTIDE SEQUENCE [LARGE SCALE GENOMIC DNA]</scope>
</reference>
<evidence type="ECO:0000313" key="2">
    <source>
        <dbReference type="Proteomes" id="UP001632038"/>
    </source>
</evidence>
<dbReference type="Gene3D" id="2.40.50.140">
    <property type="entry name" value="Nucleic acid-binding proteins"/>
    <property type="match status" value="1"/>
</dbReference>
<sequence length="92" mass="10942">MEFVLHDEIVEGGLYRIKNFIVWDNNDNNKTTSHRHKLFFYRSTHFGNHEDDEFPNNIRDLNELSNIQNIDDTVQMDVIGRVVSYQQPCFVP</sequence>
<protein>
    <submittedName>
        <fullName evidence="1">Uncharacterized protein</fullName>
    </submittedName>
</protein>
<organism evidence="1 2">
    <name type="scientific">Castilleja foliolosa</name>
    <dbReference type="NCBI Taxonomy" id="1961234"/>
    <lineage>
        <taxon>Eukaryota</taxon>
        <taxon>Viridiplantae</taxon>
        <taxon>Streptophyta</taxon>
        <taxon>Embryophyta</taxon>
        <taxon>Tracheophyta</taxon>
        <taxon>Spermatophyta</taxon>
        <taxon>Magnoliopsida</taxon>
        <taxon>eudicotyledons</taxon>
        <taxon>Gunneridae</taxon>
        <taxon>Pentapetalae</taxon>
        <taxon>asterids</taxon>
        <taxon>lamiids</taxon>
        <taxon>Lamiales</taxon>
        <taxon>Orobanchaceae</taxon>
        <taxon>Pedicularideae</taxon>
        <taxon>Castillejinae</taxon>
        <taxon>Castilleja</taxon>
    </lineage>
</organism>
<comment type="caution">
    <text evidence="1">The sequence shown here is derived from an EMBL/GenBank/DDBJ whole genome shotgun (WGS) entry which is preliminary data.</text>
</comment>
<gene>
    <name evidence="1" type="ORF">CASFOL_040073</name>
</gene>
<evidence type="ECO:0000313" key="1">
    <source>
        <dbReference type="EMBL" id="KAL3615779.1"/>
    </source>
</evidence>
<dbReference type="InterPro" id="IPR012340">
    <property type="entry name" value="NA-bd_OB-fold"/>
</dbReference>
<name>A0ABD3BET4_9LAMI</name>
<keyword evidence="2" id="KW-1185">Reference proteome</keyword>
<accession>A0ABD3BET4</accession>